<dbReference type="GO" id="GO:0005737">
    <property type="term" value="C:cytoplasm"/>
    <property type="evidence" value="ECO:0007669"/>
    <property type="project" value="UniProtKB-UniRule"/>
</dbReference>
<name>A0A451BNF4_9GAMM</name>
<organism evidence="9">
    <name type="scientific">Candidatus Kentrum sp. SD</name>
    <dbReference type="NCBI Taxonomy" id="2126332"/>
    <lineage>
        <taxon>Bacteria</taxon>
        <taxon>Pseudomonadati</taxon>
        <taxon>Pseudomonadota</taxon>
        <taxon>Gammaproteobacteria</taxon>
        <taxon>Candidatus Kentrum</taxon>
    </lineage>
</organism>
<comment type="cofactor">
    <cofactor evidence="4 6">
        <name>pyridoxal 5'-phosphate</name>
        <dbReference type="ChEBI" id="CHEBI:597326"/>
    </cofactor>
</comment>
<dbReference type="PANTHER" id="PTHR14084:SF0">
    <property type="entry name" value="KYNURENINASE"/>
    <property type="match status" value="1"/>
</dbReference>
<dbReference type="GO" id="GO:0019441">
    <property type="term" value="P:L-tryptophan catabolic process to kynurenine"/>
    <property type="evidence" value="ECO:0007669"/>
    <property type="project" value="TreeGrafter"/>
</dbReference>
<feature type="binding site" evidence="4">
    <location>
        <position position="102"/>
    </location>
    <ligand>
        <name>pyridoxal 5'-phosphate</name>
        <dbReference type="ChEBI" id="CHEBI:597326"/>
    </ligand>
</feature>
<feature type="binding site" evidence="4">
    <location>
        <position position="233"/>
    </location>
    <ligand>
        <name>pyridoxal 5'-phosphate</name>
        <dbReference type="ChEBI" id="CHEBI:597326"/>
    </ligand>
</feature>
<dbReference type="GO" id="GO:0019805">
    <property type="term" value="P:quinolinate biosynthetic process"/>
    <property type="evidence" value="ECO:0007669"/>
    <property type="project" value="UniProtKB-UniRule"/>
</dbReference>
<dbReference type="AlphaFoldDB" id="A0A451BNF4"/>
<evidence type="ECO:0000256" key="4">
    <source>
        <dbReference type="HAMAP-Rule" id="MF_01970"/>
    </source>
</evidence>
<dbReference type="InterPro" id="IPR015421">
    <property type="entry name" value="PyrdxlP-dep_Trfase_major"/>
</dbReference>
<dbReference type="UniPathway" id="UPA00334">
    <property type="reaction ID" value="UER00455"/>
</dbReference>
<dbReference type="InterPro" id="IPR010111">
    <property type="entry name" value="Kynureninase"/>
</dbReference>
<dbReference type="Pfam" id="PF22580">
    <property type="entry name" value="KYNU_C"/>
    <property type="match status" value="1"/>
</dbReference>
<comment type="pathway">
    <text evidence="4 6">Amino-acid degradation; L-kynurenine degradation; L-alanine and anthranilate from L-kynurenine: step 1/1.</text>
</comment>
<comment type="caution">
    <text evidence="4">Lacks conserved residue(s) required for the propagation of feature annotation.</text>
</comment>
<dbReference type="EMBL" id="CAADFU010000117">
    <property type="protein sequence ID" value="VFK48217.1"/>
    <property type="molecule type" value="Genomic_DNA"/>
</dbReference>
<evidence type="ECO:0000256" key="2">
    <source>
        <dbReference type="ARBA" id="ARBA00022801"/>
    </source>
</evidence>
<dbReference type="EC" id="3.7.1.3" evidence="4 5"/>
<sequence>MNSTRTDLEFAQELDARDELAPFRNEFVIDDPNLIYLDGNSLGRLPKRTVDHLHRAIEAEWGKRLIRIWNDGWLDTPTELGAKIAKLIGARSDEVLVTEATSINLFKLAVAALRARPKRTKIVSDVFNFPSDLYILQGIIDLMGNRHRLELVPSADTISIAPEAIRATIDEQTALVCLTHVAFKSDFLYDMATVTKQAHEAGAMMLWDLSHSVGAVPVDLNGANVDLAVGCTYKYLNGSPGAPAFLYVRRDLQDRLTQPLWGWFSAKNPFDFDLDYLPADDISRYRVGAPPMLSMKAIEPAIDILLKAGMGPLRAKSIEQTEYLIHLADQWLVPLGFTLGSPRQSENRGSHVSLRHADGWRISQAMIESEPPAVKVIPDFRPPDNIRLGIAPIYTTFSDIQRAMDRIRVITESRIYEQFSVGKTMVT</sequence>
<evidence type="ECO:0000256" key="5">
    <source>
        <dbReference type="NCBIfam" id="TIGR01814"/>
    </source>
</evidence>
<comment type="function">
    <text evidence="4 6">Catalyzes the cleavage of L-kynurenine (L-Kyn) and L-3-hydroxykynurenine (L-3OHKyn) into anthranilic acid (AA) and 3-hydroxyanthranilic acid (3-OHAA), respectively.</text>
</comment>
<feature type="binding site" evidence="4">
    <location>
        <begin position="129"/>
        <end position="132"/>
    </location>
    <ligand>
        <name>pyridoxal 5'-phosphate</name>
        <dbReference type="ChEBI" id="CHEBI:597326"/>
    </ligand>
</feature>
<reference evidence="9" key="1">
    <citation type="submission" date="2019-02" db="EMBL/GenBank/DDBJ databases">
        <authorList>
            <person name="Gruber-Vodicka R. H."/>
            <person name="Seah K. B. B."/>
        </authorList>
    </citation>
    <scope>NUCLEOTIDE SEQUENCE</scope>
    <source>
        <strain evidence="9">BECK_S127</strain>
        <strain evidence="8">BECK_S1320</strain>
        <strain evidence="7">BECK_S1321</strain>
    </source>
</reference>
<dbReference type="HAMAP" id="MF_01970">
    <property type="entry name" value="Kynureninase"/>
    <property type="match status" value="1"/>
</dbReference>
<evidence type="ECO:0000313" key="9">
    <source>
        <dbReference type="EMBL" id="VFK79816.1"/>
    </source>
</evidence>
<protein>
    <recommendedName>
        <fullName evidence="4 5">Kynureninase</fullName>
        <ecNumber evidence="4 5">3.7.1.3</ecNumber>
    </recommendedName>
    <alternativeName>
        <fullName evidence="4">L-kynurenine hydrolase</fullName>
    </alternativeName>
</protein>
<dbReference type="InterPro" id="IPR015424">
    <property type="entry name" value="PyrdxlP-dep_Trfase"/>
</dbReference>
<gene>
    <name evidence="4" type="primary">kynU</name>
    <name evidence="9" type="ORF">BECKSD772D_GA0070982_106711</name>
    <name evidence="8" type="ORF">BECKSD772E_GA0070983_11177</name>
    <name evidence="7" type="ORF">BECKSD772F_GA0070984_11207</name>
</gene>
<dbReference type="InterPro" id="IPR015422">
    <property type="entry name" value="PyrdxlP-dep_Trfase_small"/>
</dbReference>
<keyword evidence="3 4" id="KW-0663">Pyridoxal phosphate</keyword>
<accession>A0A451BNF4</accession>
<dbReference type="Gene3D" id="3.90.1150.10">
    <property type="entry name" value="Aspartate Aminotransferase, domain 1"/>
    <property type="match status" value="1"/>
</dbReference>
<dbReference type="GO" id="GO:0030170">
    <property type="term" value="F:pyridoxal phosphate binding"/>
    <property type="evidence" value="ECO:0007669"/>
    <property type="project" value="UniProtKB-UniRule"/>
</dbReference>
<comment type="similarity">
    <text evidence="4 6">Belongs to the kynureninase family.</text>
</comment>
<comment type="pathway">
    <text evidence="4 6">Cofactor biosynthesis; NAD(+) biosynthesis; quinolinate from L-kynurenine: step 2/3.</text>
</comment>
<keyword evidence="1 4" id="KW-0662">Pyridine nucleotide biosynthesis</keyword>
<dbReference type="Gene3D" id="3.40.640.10">
    <property type="entry name" value="Type I PLP-dependent aspartate aminotransferase-like (Major domain)"/>
    <property type="match status" value="1"/>
</dbReference>
<comment type="catalytic activity">
    <reaction evidence="6">
        <text>3-hydroxy-L-kynurenine + H2O = 3-hydroxyanthranilate + L-alanine + H(+)</text>
        <dbReference type="Rhea" id="RHEA:25143"/>
        <dbReference type="ChEBI" id="CHEBI:15377"/>
        <dbReference type="ChEBI" id="CHEBI:15378"/>
        <dbReference type="ChEBI" id="CHEBI:36559"/>
        <dbReference type="ChEBI" id="CHEBI:57972"/>
        <dbReference type="ChEBI" id="CHEBI:58125"/>
        <dbReference type="EC" id="3.7.1.3"/>
    </reaction>
</comment>
<evidence type="ECO:0000256" key="3">
    <source>
        <dbReference type="ARBA" id="ARBA00022898"/>
    </source>
</evidence>
<feature type="modified residue" description="N6-(pyridoxal phosphate)lysine" evidence="4">
    <location>
        <position position="234"/>
    </location>
</feature>
<evidence type="ECO:0000313" key="8">
    <source>
        <dbReference type="EMBL" id="VFK48217.1"/>
    </source>
</evidence>
<comment type="subunit">
    <text evidence="4 6">Homodimer.</text>
</comment>
<feature type="binding site" evidence="4">
    <location>
        <position position="101"/>
    </location>
    <ligand>
        <name>pyridoxal 5'-phosphate</name>
        <dbReference type="ChEBI" id="CHEBI:597326"/>
    </ligand>
</feature>
<dbReference type="PIRSF" id="PIRSF038800">
    <property type="entry name" value="KYNU"/>
    <property type="match status" value="1"/>
</dbReference>
<dbReference type="GO" id="GO:0009435">
    <property type="term" value="P:NAD+ biosynthetic process"/>
    <property type="evidence" value="ECO:0007669"/>
    <property type="project" value="UniProtKB-UniRule"/>
</dbReference>
<dbReference type="UniPathway" id="UPA00253">
    <property type="reaction ID" value="UER00329"/>
</dbReference>
<dbReference type="EMBL" id="CAADFR010000120">
    <property type="protein sequence ID" value="VFK42323.1"/>
    <property type="molecule type" value="Genomic_DNA"/>
</dbReference>
<dbReference type="GO" id="GO:0030429">
    <property type="term" value="F:kynureninase activity"/>
    <property type="evidence" value="ECO:0007669"/>
    <property type="project" value="UniProtKB-UniRule"/>
</dbReference>
<dbReference type="EMBL" id="CAADHB010000067">
    <property type="protein sequence ID" value="VFK79816.1"/>
    <property type="molecule type" value="Genomic_DNA"/>
</dbReference>
<dbReference type="GO" id="GO:0043420">
    <property type="term" value="P:anthranilate metabolic process"/>
    <property type="evidence" value="ECO:0007669"/>
    <property type="project" value="TreeGrafter"/>
</dbReference>
<dbReference type="PANTHER" id="PTHR14084">
    <property type="entry name" value="KYNURENINASE"/>
    <property type="match status" value="1"/>
</dbReference>
<feature type="binding site" evidence="4">
    <location>
        <position position="179"/>
    </location>
    <ligand>
        <name>pyridoxal 5'-phosphate</name>
        <dbReference type="ChEBI" id="CHEBI:597326"/>
    </ligand>
</feature>
<comment type="catalytic activity">
    <reaction evidence="4 6">
        <text>L-kynurenine + H2O = anthranilate + L-alanine + H(+)</text>
        <dbReference type="Rhea" id="RHEA:16813"/>
        <dbReference type="ChEBI" id="CHEBI:15377"/>
        <dbReference type="ChEBI" id="CHEBI:15378"/>
        <dbReference type="ChEBI" id="CHEBI:16567"/>
        <dbReference type="ChEBI" id="CHEBI:57959"/>
        <dbReference type="ChEBI" id="CHEBI:57972"/>
        <dbReference type="EC" id="3.7.1.3"/>
    </reaction>
</comment>
<dbReference type="GO" id="GO:0097053">
    <property type="term" value="P:L-kynurenine catabolic process"/>
    <property type="evidence" value="ECO:0007669"/>
    <property type="project" value="UniProtKB-UniRule"/>
</dbReference>
<feature type="binding site" evidence="4">
    <location>
        <position position="211"/>
    </location>
    <ligand>
        <name>pyridoxal 5'-phosphate</name>
        <dbReference type="ChEBI" id="CHEBI:597326"/>
    </ligand>
</feature>
<keyword evidence="2 4" id="KW-0378">Hydrolase</keyword>
<evidence type="ECO:0000256" key="6">
    <source>
        <dbReference type="PIRNR" id="PIRNR038800"/>
    </source>
</evidence>
<feature type="binding site" evidence="4">
    <location>
        <position position="208"/>
    </location>
    <ligand>
        <name>pyridoxal 5'-phosphate</name>
        <dbReference type="ChEBI" id="CHEBI:597326"/>
    </ligand>
</feature>
<evidence type="ECO:0000313" key="7">
    <source>
        <dbReference type="EMBL" id="VFK42323.1"/>
    </source>
</evidence>
<evidence type="ECO:0000256" key="1">
    <source>
        <dbReference type="ARBA" id="ARBA00022642"/>
    </source>
</evidence>
<proteinExistence type="inferred from homology"/>
<feature type="binding site" evidence="4">
    <location>
        <position position="263"/>
    </location>
    <ligand>
        <name>pyridoxal 5'-phosphate</name>
        <dbReference type="ChEBI" id="CHEBI:597326"/>
    </ligand>
</feature>
<dbReference type="SUPFAM" id="SSF53383">
    <property type="entry name" value="PLP-dependent transferases"/>
    <property type="match status" value="1"/>
</dbReference>
<dbReference type="NCBIfam" id="TIGR01814">
    <property type="entry name" value="kynureninase"/>
    <property type="match status" value="1"/>
</dbReference>